<feature type="transmembrane region" description="Helical" evidence="7">
    <location>
        <begin position="258"/>
        <end position="278"/>
    </location>
</feature>
<dbReference type="PANTHER" id="PTHR43163">
    <property type="entry name" value="DIPEPTIDE TRANSPORT SYSTEM PERMEASE PROTEIN DPPB-RELATED"/>
    <property type="match status" value="1"/>
</dbReference>
<dbReference type="EMBL" id="OBEA01000006">
    <property type="protein sequence ID" value="SNY56153.1"/>
    <property type="molecule type" value="Genomic_DNA"/>
</dbReference>
<comment type="similarity">
    <text evidence="7">Belongs to the binding-protein-dependent transport system permease family.</text>
</comment>
<keyword evidence="2 7" id="KW-0813">Transport</keyword>
<dbReference type="Proteomes" id="UP000231702">
    <property type="component" value="Unassembled WGS sequence"/>
</dbReference>
<dbReference type="GO" id="GO:0055085">
    <property type="term" value="P:transmembrane transport"/>
    <property type="evidence" value="ECO:0007669"/>
    <property type="project" value="InterPro"/>
</dbReference>
<feature type="transmembrane region" description="Helical" evidence="7">
    <location>
        <begin position="290"/>
        <end position="314"/>
    </location>
</feature>
<feature type="transmembrane region" description="Helical" evidence="7">
    <location>
        <begin position="12"/>
        <end position="31"/>
    </location>
</feature>
<dbReference type="Pfam" id="PF19300">
    <property type="entry name" value="BPD_transp_1_N"/>
    <property type="match status" value="1"/>
</dbReference>
<keyword evidence="12" id="KW-1185">Reference proteome</keyword>
<dbReference type="InterPro" id="IPR035906">
    <property type="entry name" value="MetI-like_sf"/>
</dbReference>
<name>A0A285J7W9_9RHOB</name>
<dbReference type="RefSeq" id="WP_097146897.1">
    <property type="nucleotide sequence ID" value="NZ_OBEA01000006.1"/>
</dbReference>
<gene>
    <name evidence="9" type="ORF">CVM39_16965</name>
    <name evidence="10" type="ORF">SAMN06297129_3206</name>
</gene>
<feature type="transmembrane region" description="Helical" evidence="7">
    <location>
        <begin position="233"/>
        <end position="252"/>
    </location>
</feature>
<dbReference type="InterPro" id="IPR000515">
    <property type="entry name" value="MetI-like"/>
</dbReference>
<evidence type="ECO:0000256" key="3">
    <source>
        <dbReference type="ARBA" id="ARBA00022475"/>
    </source>
</evidence>
<dbReference type="CDD" id="cd06261">
    <property type="entry name" value="TM_PBP2"/>
    <property type="match status" value="1"/>
</dbReference>
<comment type="subcellular location">
    <subcellularLocation>
        <location evidence="1 7">Cell membrane</location>
        <topology evidence="1 7">Multi-pass membrane protein</topology>
    </subcellularLocation>
</comment>
<evidence type="ECO:0000256" key="7">
    <source>
        <dbReference type="RuleBase" id="RU363032"/>
    </source>
</evidence>
<dbReference type="Proteomes" id="UP000231655">
    <property type="component" value="Unassembled WGS sequence"/>
</dbReference>
<evidence type="ECO:0000256" key="1">
    <source>
        <dbReference type="ARBA" id="ARBA00004651"/>
    </source>
</evidence>
<evidence type="ECO:0000256" key="4">
    <source>
        <dbReference type="ARBA" id="ARBA00022692"/>
    </source>
</evidence>
<dbReference type="SUPFAM" id="SSF161098">
    <property type="entry name" value="MetI-like"/>
    <property type="match status" value="1"/>
</dbReference>
<evidence type="ECO:0000256" key="2">
    <source>
        <dbReference type="ARBA" id="ARBA00022448"/>
    </source>
</evidence>
<dbReference type="OrthoDB" id="9807402at2"/>
<dbReference type="EMBL" id="PGTD01000018">
    <property type="protein sequence ID" value="PJE27014.1"/>
    <property type="molecule type" value="Genomic_DNA"/>
</dbReference>
<reference evidence="10 11" key="1">
    <citation type="submission" date="2017-09" db="EMBL/GenBank/DDBJ databases">
        <authorList>
            <person name="Ehlers B."/>
            <person name="Leendertz F.H."/>
        </authorList>
    </citation>
    <scope>NUCLEOTIDE SEQUENCE [LARGE SCALE GENOMIC DNA]</scope>
    <source>
        <strain evidence="10 11">CGMCC 1.12662</strain>
    </source>
</reference>
<dbReference type="PANTHER" id="PTHR43163:SF2">
    <property type="entry name" value="ABC TRANSPORTER PERMEASE PROTEIN"/>
    <property type="match status" value="1"/>
</dbReference>
<dbReference type="PROSITE" id="PS50928">
    <property type="entry name" value="ABC_TM1"/>
    <property type="match status" value="1"/>
</dbReference>
<evidence type="ECO:0000256" key="6">
    <source>
        <dbReference type="ARBA" id="ARBA00023136"/>
    </source>
</evidence>
<dbReference type="Pfam" id="PF00528">
    <property type="entry name" value="BPD_transp_1"/>
    <property type="match status" value="1"/>
</dbReference>
<keyword evidence="6 7" id="KW-0472">Membrane</keyword>
<dbReference type="InterPro" id="IPR045621">
    <property type="entry name" value="BPD_transp_1_N"/>
</dbReference>
<feature type="domain" description="ABC transmembrane type-1" evidence="8">
    <location>
        <begin position="94"/>
        <end position="307"/>
    </location>
</feature>
<reference evidence="9 12" key="2">
    <citation type="journal article" date="2018" name="Int. J. Syst. Evol. Microbiol.">
        <title>Pseudooceanicola lipolyticus sp. nov., a marine alphaproteobacterium, reclassification of Oceanicola flagellatus as Pseudooceanicola flagellatus comb. nov. and emended description of the genus Pseudooceanicola.</title>
        <authorList>
            <person name="Huang M.-M."/>
            <person name="Guo L.-L."/>
            <person name="Wu Y.-H."/>
            <person name="Lai Q.-L."/>
            <person name="Shao Z.-Z."/>
            <person name="Wang C.-S."/>
            <person name="Wu M."/>
            <person name="Xu X.-W."/>
        </authorList>
    </citation>
    <scope>NUCLEOTIDE SEQUENCE [LARGE SCALE GENOMIC DNA]</scope>
    <source>
        <strain evidence="9 12">Ar-45</strain>
    </source>
</reference>
<keyword evidence="4 7" id="KW-0812">Transmembrane</keyword>
<sequence>MTVFILRRVLQAILVLFITSLVVFLGVYAIGDPLEILLPADASMAERAQVAASLHLDDPLPLQYLNFITSALQGDFGRSFVYNRPALDVIFERLPATLELVTTSLILSLILGIPLGLIAGVKPGSVTDESIMTGSILGFSLPNFWQGMMLIMIFAVWLGWLPSTGRGETGYILGIRTSYATWDGFIHLLLPATNLALAQIALVIRLTRTGVQETMPLDFVKYARARGISERRILFVHVLKTILIPIVTVLGIEFGSLIAFAVVTETIFAWPGVGKLIIDSINMLDRPIVVAYILVIVAMFIVINLVVDVLYSLLDPRIRSRAS</sequence>
<evidence type="ECO:0000313" key="11">
    <source>
        <dbReference type="Proteomes" id="UP000231655"/>
    </source>
</evidence>
<dbReference type="Gene3D" id="1.10.3720.10">
    <property type="entry name" value="MetI-like"/>
    <property type="match status" value="1"/>
</dbReference>
<organism evidence="10 11">
    <name type="scientific">Pseudooceanicola antarcticus</name>
    <dbReference type="NCBI Taxonomy" id="1247613"/>
    <lineage>
        <taxon>Bacteria</taxon>
        <taxon>Pseudomonadati</taxon>
        <taxon>Pseudomonadota</taxon>
        <taxon>Alphaproteobacteria</taxon>
        <taxon>Rhodobacterales</taxon>
        <taxon>Paracoccaceae</taxon>
        <taxon>Pseudooceanicola</taxon>
    </lineage>
</organism>
<feature type="transmembrane region" description="Helical" evidence="7">
    <location>
        <begin position="185"/>
        <end position="206"/>
    </location>
</feature>
<evidence type="ECO:0000313" key="9">
    <source>
        <dbReference type="EMBL" id="PJE27014.1"/>
    </source>
</evidence>
<dbReference type="AlphaFoldDB" id="A0A285J7W9"/>
<evidence type="ECO:0000256" key="5">
    <source>
        <dbReference type="ARBA" id="ARBA00022989"/>
    </source>
</evidence>
<feature type="transmembrane region" description="Helical" evidence="7">
    <location>
        <begin position="141"/>
        <end position="160"/>
    </location>
</feature>
<evidence type="ECO:0000313" key="10">
    <source>
        <dbReference type="EMBL" id="SNY56153.1"/>
    </source>
</evidence>
<evidence type="ECO:0000259" key="8">
    <source>
        <dbReference type="PROSITE" id="PS50928"/>
    </source>
</evidence>
<evidence type="ECO:0000313" key="12">
    <source>
        <dbReference type="Proteomes" id="UP000231702"/>
    </source>
</evidence>
<keyword evidence="3" id="KW-1003">Cell membrane</keyword>
<proteinExistence type="inferred from homology"/>
<keyword evidence="5 7" id="KW-1133">Transmembrane helix</keyword>
<protein>
    <submittedName>
        <fullName evidence="9">ABC transporter permease</fullName>
    </submittedName>
    <submittedName>
        <fullName evidence="10">Peptide/nickel transport system permease protein</fullName>
    </submittedName>
</protein>
<feature type="transmembrane region" description="Helical" evidence="7">
    <location>
        <begin position="100"/>
        <end position="121"/>
    </location>
</feature>
<accession>A0A285J7W9</accession>
<dbReference type="GO" id="GO:0005886">
    <property type="term" value="C:plasma membrane"/>
    <property type="evidence" value="ECO:0007669"/>
    <property type="project" value="UniProtKB-SubCell"/>
</dbReference>